<dbReference type="AlphaFoldDB" id="A0A1G8SMI0"/>
<protein>
    <submittedName>
        <fullName evidence="1">Uncharacterized protein</fullName>
    </submittedName>
</protein>
<sequence>MPGKLPLAPQMGRAYVSKRSNGVLDAIFADRLRGNLPTR</sequence>
<keyword evidence="2" id="KW-1185">Reference proteome</keyword>
<gene>
    <name evidence="1" type="ORF">SAMN05428953_105251</name>
</gene>
<evidence type="ECO:0000313" key="2">
    <source>
        <dbReference type="Proteomes" id="UP000198894"/>
    </source>
</evidence>
<organism evidence="1 2">
    <name type="scientific">Mesorhizobium muleiense</name>
    <dbReference type="NCBI Taxonomy" id="1004279"/>
    <lineage>
        <taxon>Bacteria</taxon>
        <taxon>Pseudomonadati</taxon>
        <taxon>Pseudomonadota</taxon>
        <taxon>Alphaproteobacteria</taxon>
        <taxon>Hyphomicrobiales</taxon>
        <taxon>Phyllobacteriaceae</taxon>
        <taxon>Mesorhizobium</taxon>
    </lineage>
</organism>
<accession>A0A1G8SMI0</accession>
<name>A0A1G8SMI0_9HYPH</name>
<dbReference type="EMBL" id="FNEE01000005">
    <property type="protein sequence ID" value="SDJ29925.1"/>
    <property type="molecule type" value="Genomic_DNA"/>
</dbReference>
<proteinExistence type="predicted"/>
<reference evidence="2" key="1">
    <citation type="submission" date="2016-10" db="EMBL/GenBank/DDBJ databases">
        <authorList>
            <person name="Varghese N."/>
            <person name="Submissions S."/>
        </authorList>
    </citation>
    <scope>NUCLEOTIDE SEQUENCE [LARGE SCALE GENOMIC DNA]</scope>
    <source>
        <strain evidence="2">CGMCC 1.11022</strain>
    </source>
</reference>
<evidence type="ECO:0000313" key="1">
    <source>
        <dbReference type="EMBL" id="SDJ29925.1"/>
    </source>
</evidence>
<dbReference type="Proteomes" id="UP000198894">
    <property type="component" value="Unassembled WGS sequence"/>
</dbReference>